<dbReference type="SMART" id="SM00242">
    <property type="entry name" value="MYSc"/>
    <property type="match status" value="1"/>
</dbReference>
<dbReference type="InterPro" id="IPR000889">
    <property type="entry name" value="Glutathione_peroxidase"/>
</dbReference>
<evidence type="ECO:0000256" key="1">
    <source>
        <dbReference type="ARBA" id="ARBA00004134"/>
    </source>
</evidence>
<feature type="compositionally biased region" description="Low complexity" evidence="16">
    <location>
        <begin position="973"/>
        <end position="1010"/>
    </location>
</feature>
<feature type="domain" description="TH1" evidence="19">
    <location>
        <begin position="758"/>
        <end position="946"/>
    </location>
</feature>
<dbReference type="Pfam" id="PF00255">
    <property type="entry name" value="GSHPx"/>
    <property type="match status" value="1"/>
</dbReference>
<keyword evidence="12 15" id="KW-0009">Actin-binding</keyword>
<evidence type="ECO:0000256" key="9">
    <source>
        <dbReference type="ARBA" id="ARBA00023002"/>
    </source>
</evidence>
<comment type="subcellular location">
    <subcellularLocation>
        <location evidence="1">Cytoplasm</location>
        <location evidence="1">Cytoskeleton</location>
        <location evidence="1">Actin patch</location>
    </subcellularLocation>
</comment>
<keyword evidence="11 15" id="KW-0505">Motor protein</keyword>
<evidence type="ECO:0000256" key="8">
    <source>
        <dbReference type="ARBA" id="ARBA00022840"/>
    </source>
</evidence>
<dbReference type="PANTHER" id="PTHR13140">
    <property type="entry name" value="MYOSIN"/>
    <property type="match status" value="1"/>
</dbReference>
<dbReference type="GO" id="GO:0051286">
    <property type="term" value="C:cell tip"/>
    <property type="evidence" value="ECO:0007669"/>
    <property type="project" value="TreeGrafter"/>
</dbReference>
<dbReference type="Gene3D" id="1.20.5.4820">
    <property type="match status" value="1"/>
</dbReference>
<dbReference type="GO" id="GO:0005524">
    <property type="term" value="F:ATP binding"/>
    <property type="evidence" value="ECO:0007669"/>
    <property type="project" value="UniProtKB-UniRule"/>
</dbReference>
<dbReference type="Gene3D" id="1.20.58.530">
    <property type="match status" value="1"/>
</dbReference>
<organism evidence="20 21">
    <name type="scientific">Coemansia interrupta</name>
    <dbReference type="NCBI Taxonomy" id="1126814"/>
    <lineage>
        <taxon>Eukaryota</taxon>
        <taxon>Fungi</taxon>
        <taxon>Fungi incertae sedis</taxon>
        <taxon>Zoopagomycota</taxon>
        <taxon>Kickxellomycotina</taxon>
        <taxon>Kickxellomycetes</taxon>
        <taxon>Kickxellales</taxon>
        <taxon>Kickxellaceae</taxon>
        <taxon>Coemansia</taxon>
    </lineage>
</organism>
<feature type="domain" description="Myosin motor" evidence="18">
    <location>
        <begin position="22"/>
        <end position="700"/>
    </location>
</feature>
<name>A0A9W8HPN4_9FUNG</name>
<keyword evidence="6" id="KW-0575">Peroxidase</keyword>
<evidence type="ECO:0000256" key="2">
    <source>
        <dbReference type="ARBA" id="ARBA00006926"/>
    </source>
</evidence>
<dbReference type="SUPFAM" id="SSF52833">
    <property type="entry name" value="Thioredoxin-like"/>
    <property type="match status" value="1"/>
</dbReference>
<dbReference type="Gene3D" id="3.40.850.10">
    <property type="entry name" value="Kinesin motor domain"/>
    <property type="match status" value="1"/>
</dbReference>
<keyword evidence="7 15" id="KW-0547">Nucleotide-binding</keyword>
<dbReference type="Pfam" id="PF00063">
    <property type="entry name" value="Myosin_head"/>
    <property type="match status" value="1"/>
</dbReference>
<evidence type="ECO:0000256" key="13">
    <source>
        <dbReference type="ARBA" id="ARBA00049091"/>
    </source>
</evidence>
<dbReference type="GO" id="GO:0006979">
    <property type="term" value="P:response to oxidative stress"/>
    <property type="evidence" value="ECO:0007669"/>
    <property type="project" value="InterPro"/>
</dbReference>
<comment type="similarity">
    <text evidence="2">Belongs to the glutathione peroxidase family.</text>
</comment>
<evidence type="ECO:0000256" key="10">
    <source>
        <dbReference type="ARBA" id="ARBA00023123"/>
    </source>
</evidence>
<dbReference type="Gene3D" id="1.20.120.720">
    <property type="entry name" value="Myosin VI head, motor domain, U50 subdomain"/>
    <property type="match status" value="1"/>
</dbReference>
<evidence type="ECO:0000313" key="20">
    <source>
        <dbReference type="EMBL" id="KAJ2787789.1"/>
    </source>
</evidence>
<dbReference type="InterPro" id="IPR029760">
    <property type="entry name" value="GPX_CS"/>
</dbReference>
<dbReference type="EC" id="1.11.1.24" evidence="4"/>
<dbReference type="InterPro" id="IPR001452">
    <property type="entry name" value="SH3_domain"/>
</dbReference>
<dbReference type="Gene3D" id="2.30.30.40">
    <property type="entry name" value="SH3 Domains"/>
    <property type="match status" value="1"/>
</dbReference>
<dbReference type="InterPro" id="IPR036249">
    <property type="entry name" value="Thioredoxin-like_sf"/>
</dbReference>
<dbReference type="FunFam" id="1.10.10.820:FF:000001">
    <property type="entry name" value="Myosin heavy chain"/>
    <property type="match status" value="1"/>
</dbReference>
<dbReference type="InterPro" id="IPR001609">
    <property type="entry name" value="Myosin_head_motor_dom-like"/>
</dbReference>
<comment type="similarity">
    <text evidence="3 15">Belongs to the TRAFAC class myosin-kinesin ATPase superfamily. Myosin family.</text>
</comment>
<evidence type="ECO:0000256" key="7">
    <source>
        <dbReference type="ARBA" id="ARBA00022741"/>
    </source>
</evidence>
<dbReference type="PANTHER" id="PTHR13140:SF837">
    <property type="entry name" value="MYOSIN-3-RELATED"/>
    <property type="match status" value="1"/>
</dbReference>
<dbReference type="InterPro" id="IPR036028">
    <property type="entry name" value="SH3-like_dom_sf"/>
</dbReference>
<sequence>MARGGRMKKADWSEGSNKKKQAGVSDMTLLSKITNEAINENLKMRFENADIYTYIGNVLISVNPFKDLGIYTMPILKSYENKNRMELAPHVYAIAEGAFRNMIAYRESQCVIISGESGAGKTEAAKKIMEYIAAVSGGDSSIKEIKDMVLATNPLLESFGCAKTLRNNNSSRHGKYLEIQFNSGGEPVGAIITNYLLEKNRVVGQIQGERNFHIFYQFAKAASQTYRDKFGLSGPESYLYTSAAGCLDVPNIDDSKDYADTLRAMDVIGITPAEQDDIHCMLATILWLGNIQFTENEDGNSAVKDGGITEFIAYLLQVSPELVNKVLVSRTIETARGGRRGSVYDVPLNISQAQSARDGLAKAIYDRLFDWIVMRVNRAMQARGEAAYIIGVLDIYGFEIFDSNSFEQLCINYVNEKLQQIFIELTLKAEQDEYVREQIKWTQIDYFNNKVVCDLIEAKRPPGVFAAMNDACATAHADPRAADASLGQRLAACTHSNHFLLYDGNFTIKHYAGDVTYTSKGMTDKNKDQLMRDHLEVCKASGNGFLQSLFPEPLDQDSKKRPPTASDRIKQSANELVAKLMQSQPSYIRTIKPNENKSPTEFDNKRVLHQVKYLGLCENIRIRRAGFAYRQTFEKFVERFYLLSPKTSYAGEYTWVGDYKDACVCIFRDTGIDASEWQIGTTKAFIRHPEVLWELEKQRERYWHTMATRIQTAWRRYMAFKHENASKIQRFWRQKRQAFELMRIRDKGHDLLGGRKERRRFSLVSCRVFTGDYLMLNSGDSNARAKLLRESLGIGAEKVVFSLDVQALVPRSLRSAIPMPRLLVMTRSQLIIAAMALRDNLLHYSCESRIAISSIRALAMSPYRDGWTVVHIEGQPDLVINCLLKTELLTWLNMYSDGRIKLQVNSTITYNNKKMKPTQIKFVKNEGARGEVFEKKVVQVASGEPADSRSAVMHVPRAASTSAYRKPKPKPQPQKQPQKQQQQQQYQMPQAHHYEQQQQQQQYAAPARSQPVPPPAPPPAPPAAPQHPRHKALYDFPPQNPGELGLQAGMIYEIVDKNANGWWLGLRDGIEGWIPSNYLSPDPEPEARRAQATPVLPPPAGMRNGTAGQQNDSMAQLAAALTSRNGTGTPARPGLNRFMQDESDEETACDFYNLSFKTLSGDDYTFDQLRGKVVLLVNTASKCGFTGQYAGLEELNKKYADRGLVILGFPSNQFAGQEPGNAEQIGEFCQKNYGVSFTIMEKSNVNGEKENPVYKYIKAQKPGFAGLKVVKWNFEKFLVDRQGKVVERWASTTKPESIAPTIEKYLSADEPK</sequence>
<dbReference type="GO" id="GO:0030479">
    <property type="term" value="C:actin cortical patch"/>
    <property type="evidence" value="ECO:0007669"/>
    <property type="project" value="UniProtKB-SubCell"/>
</dbReference>
<dbReference type="GO" id="GO:0007015">
    <property type="term" value="P:actin filament organization"/>
    <property type="evidence" value="ECO:0007669"/>
    <property type="project" value="TreeGrafter"/>
</dbReference>
<dbReference type="Pfam" id="PF00018">
    <property type="entry name" value="SH3_1"/>
    <property type="match status" value="1"/>
</dbReference>
<evidence type="ECO:0000256" key="5">
    <source>
        <dbReference type="ARBA" id="ARBA00022443"/>
    </source>
</evidence>
<dbReference type="SMART" id="SM00326">
    <property type="entry name" value="SH3"/>
    <property type="match status" value="1"/>
</dbReference>
<dbReference type="CDD" id="cd00340">
    <property type="entry name" value="GSH_Peroxidase"/>
    <property type="match status" value="1"/>
</dbReference>
<dbReference type="Gene3D" id="1.10.10.820">
    <property type="match status" value="1"/>
</dbReference>
<comment type="caution">
    <text evidence="20">The sequence shown here is derived from an EMBL/GenBank/DDBJ whole genome shotgun (WGS) entry which is preliminary data.</text>
</comment>
<dbReference type="PROSITE" id="PS00763">
    <property type="entry name" value="GLUTATHIONE_PEROXID_2"/>
    <property type="match status" value="1"/>
</dbReference>
<dbReference type="SUPFAM" id="SSF50044">
    <property type="entry name" value="SH3-domain"/>
    <property type="match status" value="1"/>
</dbReference>
<dbReference type="PROSITE" id="PS51355">
    <property type="entry name" value="GLUTATHIONE_PEROXID_3"/>
    <property type="match status" value="1"/>
</dbReference>
<dbReference type="GO" id="GO:0006897">
    <property type="term" value="P:endocytosis"/>
    <property type="evidence" value="ECO:0007669"/>
    <property type="project" value="TreeGrafter"/>
</dbReference>
<dbReference type="PROSITE" id="PS50002">
    <property type="entry name" value="SH3"/>
    <property type="match status" value="1"/>
</dbReference>
<evidence type="ECO:0000256" key="15">
    <source>
        <dbReference type="PROSITE-ProRule" id="PRU00782"/>
    </source>
</evidence>
<evidence type="ECO:0000256" key="4">
    <source>
        <dbReference type="ARBA" id="ARBA00013017"/>
    </source>
</evidence>
<feature type="binding site" evidence="15">
    <location>
        <begin position="115"/>
        <end position="122"/>
    </location>
    <ligand>
        <name>ATP</name>
        <dbReference type="ChEBI" id="CHEBI:30616"/>
    </ligand>
</feature>
<evidence type="ECO:0000256" key="16">
    <source>
        <dbReference type="SAM" id="MobiDB-lite"/>
    </source>
</evidence>
<feature type="region of interest" description="Disordered" evidence="16">
    <location>
        <begin position="943"/>
        <end position="1040"/>
    </location>
</feature>
<dbReference type="GO" id="GO:0000146">
    <property type="term" value="F:microfilament motor activity"/>
    <property type="evidence" value="ECO:0007669"/>
    <property type="project" value="TreeGrafter"/>
</dbReference>
<dbReference type="FunFam" id="1.20.58.530:FF:000007">
    <property type="entry name" value="Myosin IE"/>
    <property type="match status" value="1"/>
</dbReference>
<accession>A0A9W8HPN4</accession>
<comment type="catalytic activity">
    <reaction evidence="13">
        <text>a hydroperoxide + [thioredoxin]-dithiol = an alcohol + [thioredoxin]-disulfide + H2O</text>
        <dbReference type="Rhea" id="RHEA:62620"/>
        <dbReference type="Rhea" id="RHEA-COMP:10698"/>
        <dbReference type="Rhea" id="RHEA-COMP:10700"/>
        <dbReference type="ChEBI" id="CHEBI:15377"/>
        <dbReference type="ChEBI" id="CHEBI:29950"/>
        <dbReference type="ChEBI" id="CHEBI:30879"/>
        <dbReference type="ChEBI" id="CHEBI:35924"/>
        <dbReference type="ChEBI" id="CHEBI:50058"/>
        <dbReference type="EC" id="1.11.1.24"/>
    </reaction>
</comment>
<keyword evidence="9" id="KW-0560">Oxidoreductase</keyword>
<evidence type="ECO:0000256" key="12">
    <source>
        <dbReference type="ARBA" id="ARBA00023203"/>
    </source>
</evidence>
<dbReference type="PROSITE" id="PS51757">
    <property type="entry name" value="TH1"/>
    <property type="match status" value="1"/>
</dbReference>
<dbReference type="InterPro" id="IPR036072">
    <property type="entry name" value="MYSc_Myo1"/>
</dbReference>
<reference evidence="20" key="1">
    <citation type="submission" date="2022-07" db="EMBL/GenBank/DDBJ databases">
        <title>Phylogenomic reconstructions and comparative analyses of Kickxellomycotina fungi.</title>
        <authorList>
            <person name="Reynolds N.K."/>
            <person name="Stajich J.E."/>
            <person name="Barry K."/>
            <person name="Grigoriev I.V."/>
            <person name="Crous P."/>
            <person name="Smith M.E."/>
        </authorList>
    </citation>
    <scope>NUCLEOTIDE SEQUENCE</scope>
    <source>
        <strain evidence="20">BCRC 34489</strain>
    </source>
</reference>
<evidence type="ECO:0000259" key="17">
    <source>
        <dbReference type="PROSITE" id="PS50002"/>
    </source>
</evidence>
<evidence type="ECO:0000256" key="6">
    <source>
        <dbReference type="ARBA" id="ARBA00022559"/>
    </source>
</evidence>
<dbReference type="InterPro" id="IPR036961">
    <property type="entry name" value="Kinesin_motor_dom_sf"/>
</dbReference>
<proteinExistence type="inferred from homology"/>
<evidence type="ECO:0000256" key="3">
    <source>
        <dbReference type="ARBA" id="ARBA00008314"/>
    </source>
</evidence>
<keyword evidence="21" id="KW-1185">Reference proteome</keyword>
<feature type="domain" description="SH3" evidence="17">
    <location>
        <begin position="1025"/>
        <end position="1084"/>
    </location>
</feature>
<dbReference type="CDD" id="cd01378">
    <property type="entry name" value="MYSc_Myo1"/>
    <property type="match status" value="1"/>
</dbReference>
<dbReference type="EMBL" id="JANBUM010000012">
    <property type="protein sequence ID" value="KAJ2787789.1"/>
    <property type="molecule type" value="Genomic_DNA"/>
</dbReference>
<evidence type="ECO:0000313" key="21">
    <source>
        <dbReference type="Proteomes" id="UP001140172"/>
    </source>
</evidence>
<keyword evidence="10 15" id="KW-0518">Myosin</keyword>
<protein>
    <recommendedName>
        <fullName evidence="4">thioredoxin-dependent peroxiredoxin</fullName>
        <ecNumber evidence="4">1.11.1.24</ecNumber>
    </recommendedName>
</protein>
<dbReference type="GO" id="GO:0051666">
    <property type="term" value="P:actin cortical patch localization"/>
    <property type="evidence" value="ECO:0007669"/>
    <property type="project" value="TreeGrafter"/>
</dbReference>
<dbReference type="SUPFAM" id="SSF52540">
    <property type="entry name" value="P-loop containing nucleoside triphosphate hydrolases"/>
    <property type="match status" value="1"/>
</dbReference>
<dbReference type="InterPro" id="IPR027417">
    <property type="entry name" value="P-loop_NTPase"/>
</dbReference>
<dbReference type="PROSITE" id="PS00460">
    <property type="entry name" value="GLUTATHIONE_PEROXID_1"/>
    <property type="match status" value="1"/>
</dbReference>
<dbReference type="GO" id="GO:0051015">
    <property type="term" value="F:actin filament binding"/>
    <property type="evidence" value="ECO:0007669"/>
    <property type="project" value="TreeGrafter"/>
</dbReference>
<dbReference type="GO" id="GO:0016459">
    <property type="term" value="C:myosin complex"/>
    <property type="evidence" value="ECO:0007669"/>
    <property type="project" value="UniProtKB-KW"/>
</dbReference>
<dbReference type="GO" id="GO:0005886">
    <property type="term" value="C:plasma membrane"/>
    <property type="evidence" value="ECO:0007669"/>
    <property type="project" value="TreeGrafter"/>
</dbReference>
<dbReference type="GO" id="GO:0140824">
    <property type="term" value="F:thioredoxin-dependent peroxiredoxin activity"/>
    <property type="evidence" value="ECO:0007669"/>
    <property type="project" value="UniProtKB-EC"/>
</dbReference>
<dbReference type="FunFam" id="3.40.30.10:FF:000010">
    <property type="entry name" value="Glutathione peroxidase"/>
    <property type="match status" value="1"/>
</dbReference>
<dbReference type="Pfam" id="PF06017">
    <property type="entry name" value="Myosin_TH1"/>
    <property type="match status" value="1"/>
</dbReference>
<keyword evidence="5 14" id="KW-0728">SH3 domain</keyword>
<dbReference type="PROSITE" id="PS51456">
    <property type="entry name" value="MYOSIN_MOTOR"/>
    <property type="match status" value="1"/>
</dbReference>
<dbReference type="Proteomes" id="UP001140172">
    <property type="component" value="Unassembled WGS sequence"/>
</dbReference>
<evidence type="ECO:0000256" key="14">
    <source>
        <dbReference type="PROSITE-ProRule" id="PRU00192"/>
    </source>
</evidence>
<dbReference type="PRINTS" id="PR00193">
    <property type="entry name" value="MYOSINHEAVY"/>
</dbReference>
<feature type="region of interest" description="Actin-binding" evidence="15">
    <location>
        <begin position="573"/>
        <end position="595"/>
    </location>
</feature>
<evidence type="ECO:0000259" key="19">
    <source>
        <dbReference type="PROSITE" id="PS51757"/>
    </source>
</evidence>
<evidence type="ECO:0000256" key="11">
    <source>
        <dbReference type="ARBA" id="ARBA00023175"/>
    </source>
</evidence>
<dbReference type="InterPro" id="IPR029759">
    <property type="entry name" value="GPX_AS"/>
</dbReference>
<dbReference type="OrthoDB" id="6108017at2759"/>
<evidence type="ECO:0000259" key="18">
    <source>
        <dbReference type="PROSITE" id="PS51456"/>
    </source>
</evidence>
<dbReference type="InterPro" id="IPR010926">
    <property type="entry name" value="Myosin_TH1"/>
</dbReference>
<gene>
    <name evidence="20" type="primary">MYO1_1</name>
    <name evidence="20" type="ORF">GGI15_000421</name>
</gene>
<keyword evidence="8 15" id="KW-0067">ATP-binding</keyword>
<dbReference type="Gene3D" id="3.40.30.10">
    <property type="entry name" value="Glutaredoxin"/>
    <property type="match status" value="1"/>
</dbReference>
<feature type="compositionally biased region" description="Pro residues" evidence="16">
    <location>
        <begin position="1011"/>
        <end position="1025"/>
    </location>
</feature>